<accession>A0A0N4W1I4</accession>
<sequence length="79" mass="9088">LRPHLQRAVTVAVDLLKRTSAFLTIVPPESTRLAHCYCYLHCDIVHEQRRCLSAVSETSIHHTDFFLGVQWPVDTISRM</sequence>
<dbReference type="AlphaFoldDB" id="A0A0N4W1I4"/>
<dbReference type="WBParaSite" id="HPLM_0000350301-mRNA-1">
    <property type="protein sequence ID" value="HPLM_0000350301-mRNA-1"/>
    <property type="gene ID" value="HPLM_0000350301"/>
</dbReference>
<proteinExistence type="predicted"/>
<evidence type="ECO:0000313" key="1">
    <source>
        <dbReference type="WBParaSite" id="HPLM_0000350301-mRNA-1"/>
    </source>
</evidence>
<reference evidence="1" key="1">
    <citation type="submission" date="2017-02" db="UniProtKB">
        <authorList>
            <consortium name="WormBaseParasite"/>
        </authorList>
    </citation>
    <scope>IDENTIFICATION</scope>
</reference>
<protein>
    <submittedName>
        <fullName evidence="1">Secreted protein</fullName>
    </submittedName>
</protein>
<organism evidence="1">
    <name type="scientific">Haemonchus placei</name>
    <name type="common">Barber's pole worm</name>
    <dbReference type="NCBI Taxonomy" id="6290"/>
    <lineage>
        <taxon>Eukaryota</taxon>
        <taxon>Metazoa</taxon>
        <taxon>Ecdysozoa</taxon>
        <taxon>Nematoda</taxon>
        <taxon>Chromadorea</taxon>
        <taxon>Rhabditida</taxon>
        <taxon>Rhabditina</taxon>
        <taxon>Rhabditomorpha</taxon>
        <taxon>Strongyloidea</taxon>
        <taxon>Trichostrongylidae</taxon>
        <taxon>Haemonchus</taxon>
    </lineage>
</organism>
<name>A0A0N4W1I4_HAEPC</name>